<dbReference type="Gene3D" id="3.40.50.2000">
    <property type="entry name" value="Glycogen Phosphorylase B"/>
    <property type="match status" value="2"/>
</dbReference>
<proteinExistence type="predicted"/>
<evidence type="ECO:0000256" key="3">
    <source>
        <dbReference type="SAM" id="MobiDB-lite"/>
    </source>
</evidence>
<protein>
    <recommendedName>
        <fullName evidence="4">Glycosyltransferase subfamily 4-like N-terminal domain-containing protein</fullName>
    </recommendedName>
</protein>
<dbReference type="InterPro" id="IPR028098">
    <property type="entry name" value="Glyco_trans_4-like_N"/>
</dbReference>
<keyword evidence="1" id="KW-0328">Glycosyltransferase</keyword>
<evidence type="ECO:0000313" key="6">
    <source>
        <dbReference type="Proteomes" id="UP000246050"/>
    </source>
</evidence>
<evidence type="ECO:0000259" key="4">
    <source>
        <dbReference type="Pfam" id="PF13579"/>
    </source>
</evidence>
<dbReference type="Proteomes" id="UP000246050">
    <property type="component" value="Unassembled WGS sequence"/>
</dbReference>
<feature type="domain" description="Glycosyltransferase subfamily 4-like N-terminal" evidence="4">
    <location>
        <begin position="44"/>
        <end position="253"/>
    </location>
</feature>
<dbReference type="AlphaFoldDB" id="A0A317DJZ8"/>
<gene>
    <name evidence="5" type="ORF">DKT69_21505</name>
</gene>
<dbReference type="Pfam" id="PF13579">
    <property type="entry name" value="Glyco_trans_4_4"/>
    <property type="match status" value="1"/>
</dbReference>
<sequence>MSVEQEDPMDNPLQPPDSVGGTDAPLRLLIVAYHFPPADSVGARRPAALARYAAERQWDVRVLTTGTPDLENPVPDVPERHIVRVAPVPRLPRLRRSPAAAADGADATASRPATAARARAADLRLAVNRWVWKAGSELLVPDSQVNWIWPAVRRFLDTRDGWRPDVILATGPPFSVFAVAARLARRLDVPWVADYRDLWSVGNEYWVRTRVRRSVDRRLERRLLRSAAASVTVSEPLAEAMRRTLGVHTRVVMNGIDRRPPATSAEPVAGPQARADHAAATLTLAHTGYVYPGRRDPGPLLEAVASLGEDAARVHVVFAGEDNGIVRRAVERTGVADSVTLLGQVSAEKSWRIQAEADVLVLLMWNDPRDAGTVTGKIFDYLFARRPILLLGYESGVAANLIRARGAGVVRNDKQAIAEQLRAWLAMKERSGRIPALPASALDGLFRDDQLARYLVLLREVAGRVAPTR</sequence>
<keyword evidence="2" id="KW-0808">Transferase</keyword>
<organism evidence="5 6">
    <name type="scientific">Micromonospora sicca</name>
    <dbReference type="NCBI Taxonomy" id="2202420"/>
    <lineage>
        <taxon>Bacteria</taxon>
        <taxon>Bacillati</taxon>
        <taxon>Actinomycetota</taxon>
        <taxon>Actinomycetes</taxon>
        <taxon>Micromonosporales</taxon>
        <taxon>Micromonosporaceae</taxon>
        <taxon>Micromonospora</taxon>
    </lineage>
</organism>
<accession>A0A317DJZ8</accession>
<dbReference type="PANTHER" id="PTHR12526">
    <property type="entry name" value="GLYCOSYLTRANSFERASE"/>
    <property type="match status" value="1"/>
</dbReference>
<dbReference type="EMBL" id="QGKS01000269">
    <property type="protein sequence ID" value="PWR13255.1"/>
    <property type="molecule type" value="Genomic_DNA"/>
</dbReference>
<evidence type="ECO:0000256" key="2">
    <source>
        <dbReference type="ARBA" id="ARBA00022679"/>
    </source>
</evidence>
<evidence type="ECO:0000256" key="1">
    <source>
        <dbReference type="ARBA" id="ARBA00022676"/>
    </source>
</evidence>
<dbReference type="GO" id="GO:0016757">
    <property type="term" value="F:glycosyltransferase activity"/>
    <property type="evidence" value="ECO:0007669"/>
    <property type="project" value="UniProtKB-KW"/>
</dbReference>
<evidence type="ECO:0000313" key="5">
    <source>
        <dbReference type="EMBL" id="PWR13255.1"/>
    </source>
</evidence>
<dbReference type="SUPFAM" id="SSF53756">
    <property type="entry name" value="UDP-Glycosyltransferase/glycogen phosphorylase"/>
    <property type="match status" value="1"/>
</dbReference>
<reference evidence="5 6" key="1">
    <citation type="submission" date="2018-05" db="EMBL/GenBank/DDBJ databases">
        <title>Micromonosporas from Atacama Desert.</title>
        <authorList>
            <person name="Carro L."/>
            <person name="Golinska P."/>
            <person name="Klenk H.-P."/>
            <person name="Goodfellow M."/>
        </authorList>
    </citation>
    <scope>NUCLEOTIDE SEQUENCE [LARGE SCALE GENOMIC DNA]</scope>
    <source>
        <strain evidence="5 6">4G51</strain>
    </source>
</reference>
<feature type="region of interest" description="Disordered" evidence="3">
    <location>
        <begin position="1"/>
        <end position="21"/>
    </location>
</feature>
<dbReference type="PANTHER" id="PTHR12526:SF510">
    <property type="entry name" value="D-INOSITOL 3-PHOSPHATE GLYCOSYLTRANSFERASE"/>
    <property type="match status" value="1"/>
</dbReference>
<comment type="caution">
    <text evidence="5">The sequence shown here is derived from an EMBL/GenBank/DDBJ whole genome shotgun (WGS) entry which is preliminary data.</text>
</comment>
<name>A0A317DJZ8_9ACTN</name>